<evidence type="ECO:0000313" key="4">
    <source>
        <dbReference type="EMBL" id="CDF58605.1"/>
    </source>
</evidence>
<keyword evidence="3" id="KW-0472">Membrane</keyword>
<keyword evidence="3" id="KW-1133">Transmembrane helix</keyword>
<dbReference type="InterPro" id="IPR048254">
    <property type="entry name" value="CDP_ALCOHOL_P_TRANSF_CS"/>
</dbReference>
<dbReference type="PROSITE" id="PS00379">
    <property type="entry name" value="CDP_ALCOHOL_P_TRANSF"/>
    <property type="match status" value="1"/>
</dbReference>
<feature type="transmembrane region" description="Helical" evidence="3">
    <location>
        <begin position="31"/>
        <end position="48"/>
    </location>
</feature>
<dbReference type="EC" id="2.7.8.5" evidence="4"/>
<keyword evidence="5" id="KW-1185">Reference proteome</keyword>
<name>R7RTP2_9CLOT</name>
<dbReference type="GO" id="GO:0016020">
    <property type="term" value="C:membrane"/>
    <property type="evidence" value="ECO:0007669"/>
    <property type="project" value="InterPro"/>
</dbReference>
<comment type="caution">
    <text evidence="4">The sequence shown here is derived from an EMBL/GenBank/DDBJ whole genome shotgun (WGS) entry which is preliminary data.</text>
</comment>
<keyword evidence="1 2" id="KW-0808">Transferase</keyword>
<comment type="similarity">
    <text evidence="2">Belongs to the CDP-alcohol phosphatidyltransferase class-I family.</text>
</comment>
<dbReference type="Gene3D" id="1.20.120.1760">
    <property type="match status" value="1"/>
</dbReference>
<reference evidence="4" key="1">
    <citation type="submission" date="2013-03" db="EMBL/GenBank/DDBJ databases">
        <title>Draft genome sequence of the hydrogen-ethanol-producing anaerobic alkalithermophilic Caloramator celere.</title>
        <authorList>
            <person name="Ciranna A."/>
            <person name="Larjo A."/>
            <person name="Kivisto A."/>
            <person name="Santala V."/>
            <person name="Roos C."/>
            <person name="Karp M."/>
        </authorList>
    </citation>
    <scope>NUCLEOTIDE SEQUENCE [LARGE SCALE GENOMIC DNA]</scope>
    <source>
        <strain evidence="4">DSM 8682</strain>
    </source>
</reference>
<dbReference type="EMBL" id="CAVN010000097">
    <property type="protein sequence ID" value="CDF58605.1"/>
    <property type="molecule type" value="Genomic_DNA"/>
</dbReference>
<dbReference type="AlphaFoldDB" id="R7RTP2"/>
<protein>
    <submittedName>
        <fullName evidence="4">CDP-diacylglycerol--glycerol-3-phosphate 3-phosphatidyltransferase</fullName>
        <ecNumber evidence="4">2.7.8.5</ecNumber>
    </submittedName>
</protein>
<evidence type="ECO:0000256" key="1">
    <source>
        <dbReference type="ARBA" id="ARBA00022679"/>
    </source>
</evidence>
<dbReference type="InterPro" id="IPR000462">
    <property type="entry name" value="CDP-OH_P_trans"/>
</dbReference>
<evidence type="ECO:0000313" key="5">
    <source>
        <dbReference type="Proteomes" id="UP000014923"/>
    </source>
</evidence>
<dbReference type="GO" id="GO:0008654">
    <property type="term" value="P:phospholipid biosynthetic process"/>
    <property type="evidence" value="ECO:0007669"/>
    <property type="project" value="InterPro"/>
</dbReference>
<dbReference type="RefSeq" id="WP_018662872.1">
    <property type="nucleotide sequence ID" value="NZ_HF952018.1"/>
</dbReference>
<proteinExistence type="inferred from homology"/>
<evidence type="ECO:0000256" key="2">
    <source>
        <dbReference type="RuleBase" id="RU003750"/>
    </source>
</evidence>
<dbReference type="Pfam" id="PF01066">
    <property type="entry name" value="CDP-OH_P_transf"/>
    <property type="match status" value="1"/>
</dbReference>
<dbReference type="InterPro" id="IPR043130">
    <property type="entry name" value="CDP-OH_PTrfase_TM_dom"/>
</dbReference>
<gene>
    <name evidence="4" type="ORF">TCEL_00651</name>
</gene>
<organism evidence="4 5">
    <name type="scientific">Thermobrachium celere DSM 8682</name>
    <dbReference type="NCBI Taxonomy" id="941824"/>
    <lineage>
        <taxon>Bacteria</taxon>
        <taxon>Bacillati</taxon>
        <taxon>Bacillota</taxon>
        <taxon>Clostridia</taxon>
        <taxon>Eubacteriales</taxon>
        <taxon>Clostridiaceae</taxon>
        <taxon>Thermobrachium</taxon>
    </lineage>
</organism>
<feature type="transmembrane region" description="Helical" evidence="3">
    <location>
        <begin position="85"/>
        <end position="104"/>
    </location>
</feature>
<feature type="transmembrane region" description="Helical" evidence="3">
    <location>
        <begin position="110"/>
        <end position="130"/>
    </location>
</feature>
<dbReference type="eggNOG" id="COG0558">
    <property type="taxonomic scope" value="Bacteria"/>
</dbReference>
<evidence type="ECO:0000256" key="3">
    <source>
        <dbReference type="SAM" id="Phobius"/>
    </source>
</evidence>
<keyword evidence="3" id="KW-0812">Transmembrane</keyword>
<sequence length="204" mass="22988">MLDTKARRIVQPIFEGVAKLFIKYNIGANKVTLLALVVGLLPSLFLLINTNKFIPILFLWLSGFLDAVDGTIARKTNSSTPFGTVMDIVFDRIVEVALIISLALKYSTYHLSFVILSCSIILSMTIFLTVGAVSNKVSEKSFYYQAGLMERTEGFIMFTLIIIFSNYADLIAFVFAGTIIFTAIQRFIEAYNHLSKREFIQRKK</sequence>
<dbReference type="HOGENOM" id="CLU_080384_2_0_9"/>
<accession>R7RTP2</accession>
<dbReference type="Proteomes" id="UP000014923">
    <property type="component" value="Unassembled WGS sequence"/>
</dbReference>
<dbReference type="GO" id="GO:0008444">
    <property type="term" value="F:CDP-diacylglycerol-glycerol-3-phosphate 3-phosphatidyltransferase activity"/>
    <property type="evidence" value="ECO:0007669"/>
    <property type="project" value="UniProtKB-EC"/>
</dbReference>
<dbReference type="OrthoDB" id="9790577at2"/>